<dbReference type="SUPFAM" id="SSF103506">
    <property type="entry name" value="Mitochondrial carrier"/>
    <property type="match status" value="1"/>
</dbReference>
<feature type="transmembrane region" description="Helical" evidence="10">
    <location>
        <begin position="368"/>
        <end position="390"/>
    </location>
</feature>
<feature type="repeat" description="Solcar" evidence="8">
    <location>
        <begin position="272"/>
        <end position="361"/>
    </location>
</feature>
<organism evidence="11 12">
    <name type="scientific">Spodoptera litura</name>
    <name type="common">Asian cotton leafworm</name>
    <dbReference type="NCBI Taxonomy" id="69820"/>
    <lineage>
        <taxon>Eukaryota</taxon>
        <taxon>Metazoa</taxon>
        <taxon>Ecdysozoa</taxon>
        <taxon>Arthropoda</taxon>
        <taxon>Hexapoda</taxon>
        <taxon>Insecta</taxon>
        <taxon>Pterygota</taxon>
        <taxon>Neoptera</taxon>
        <taxon>Endopterygota</taxon>
        <taxon>Lepidoptera</taxon>
        <taxon>Glossata</taxon>
        <taxon>Ditrysia</taxon>
        <taxon>Noctuoidea</taxon>
        <taxon>Noctuidae</taxon>
        <taxon>Amphipyrinae</taxon>
        <taxon>Spodoptera</taxon>
    </lineage>
</organism>
<gene>
    <name evidence="12" type="primary">LOC111353935</name>
</gene>
<dbReference type="GeneID" id="111353935"/>
<accession>A0A9J7E878</accession>
<dbReference type="Gene3D" id="1.50.40.10">
    <property type="entry name" value="Mitochondrial carrier domain"/>
    <property type="match status" value="1"/>
</dbReference>
<keyword evidence="5" id="KW-0677">Repeat</keyword>
<dbReference type="KEGG" id="sliu:111353935"/>
<evidence type="ECO:0000256" key="3">
    <source>
        <dbReference type="ARBA" id="ARBA00022448"/>
    </source>
</evidence>
<evidence type="ECO:0000256" key="4">
    <source>
        <dbReference type="ARBA" id="ARBA00022692"/>
    </source>
</evidence>
<evidence type="ECO:0000313" key="12">
    <source>
        <dbReference type="RefSeq" id="XP_022822924.1"/>
    </source>
</evidence>
<protein>
    <submittedName>
        <fullName evidence="12">Mitochondrial 2-oxoglutarate/malate carrier protein-like</fullName>
    </submittedName>
</protein>
<dbReference type="AlphaFoldDB" id="A0A9J7E878"/>
<evidence type="ECO:0000256" key="1">
    <source>
        <dbReference type="ARBA" id="ARBA00004141"/>
    </source>
</evidence>
<dbReference type="Proteomes" id="UP000301870">
    <property type="component" value="Chromosome 17"/>
</dbReference>
<keyword evidence="6 10" id="KW-1133">Transmembrane helix</keyword>
<feature type="repeat" description="Solcar" evidence="8">
    <location>
        <begin position="185"/>
        <end position="263"/>
    </location>
</feature>
<dbReference type="GO" id="GO:0016020">
    <property type="term" value="C:membrane"/>
    <property type="evidence" value="ECO:0007669"/>
    <property type="project" value="UniProtKB-SubCell"/>
</dbReference>
<keyword evidence="7 8" id="KW-0472">Membrane</keyword>
<comment type="similarity">
    <text evidence="2 9">Belongs to the mitochondrial carrier (TC 2.A.29) family.</text>
</comment>
<feature type="transmembrane region" description="Helical" evidence="10">
    <location>
        <begin position="430"/>
        <end position="449"/>
    </location>
</feature>
<feature type="repeat" description="Solcar" evidence="8">
    <location>
        <begin position="369"/>
        <end position="451"/>
    </location>
</feature>
<keyword evidence="3 9" id="KW-0813">Transport</keyword>
<evidence type="ECO:0000256" key="10">
    <source>
        <dbReference type="SAM" id="Phobius"/>
    </source>
</evidence>
<evidence type="ECO:0000256" key="2">
    <source>
        <dbReference type="ARBA" id="ARBA00006375"/>
    </source>
</evidence>
<evidence type="ECO:0000256" key="6">
    <source>
        <dbReference type="ARBA" id="ARBA00022989"/>
    </source>
</evidence>
<dbReference type="PANTHER" id="PTHR45618">
    <property type="entry name" value="MITOCHONDRIAL DICARBOXYLATE CARRIER-RELATED"/>
    <property type="match status" value="1"/>
</dbReference>
<evidence type="ECO:0000256" key="8">
    <source>
        <dbReference type="PROSITE-ProRule" id="PRU00282"/>
    </source>
</evidence>
<dbReference type="OrthoDB" id="448427at2759"/>
<evidence type="ECO:0000313" key="11">
    <source>
        <dbReference type="Proteomes" id="UP000301870"/>
    </source>
</evidence>
<dbReference type="InterPro" id="IPR023395">
    <property type="entry name" value="MCP_dom_sf"/>
</dbReference>
<dbReference type="InterPro" id="IPR018108">
    <property type="entry name" value="MCP_transmembrane"/>
</dbReference>
<dbReference type="InterPro" id="IPR050391">
    <property type="entry name" value="Mito_Metabolite_Transporter"/>
</dbReference>
<proteinExistence type="inferred from homology"/>
<sequence length="462" mass="53327">MDEIGRMNANKSMPIHQQVILGSLSRIISTTLLIPLDVIQLRYRYPDTWCAEMFRLMVKSKDRSGPFEMMTATKFRTRVYRSLRWGVFYCLFDRHKKNCNCKGLIPLFHKTYLLTGRPIVIQAIRLGNSSAALNYLHERQRIRERKMIANFIKDINSQFYAAMNGITLNLPTLSLPTLTLPSVNWPSNITLTAAIIASALLHPLDVFKVRLQMYPEAWGMSLLRNMLRCEGIRAPFTGLTASILRQTTYTATRLGSYYFMYEHQKRKYNRAPSFPEKLAIGSYAGVMGAFVGCPSEIVLVRMMADGPVDPFRRYKGPVDAFVKIWKTEGFNTFWRGALLTMSRSVVVSVAQIGTYAKARNYLVEKNRAHGFLLHLYTSMFASLVTAILTLPLDTFKTRYQVASNESHRDVYHKFRQETGVMGLYRGFTPYYMRLTVHTLITFYLLEMLFEVHRNRKKIVTEK</sequence>
<keyword evidence="4 8" id="KW-0812">Transmembrane</keyword>
<evidence type="ECO:0000256" key="9">
    <source>
        <dbReference type="RuleBase" id="RU000488"/>
    </source>
</evidence>
<evidence type="ECO:0000256" key="7">
    <source>
        <dbReference type="ARBA" id="ARBA00023136"/>
    </source>
</evidence>
<reference evidence="12" key="1">
    <citation type="submission" date="2025-08" db="UniProtKB">
        <authorList>
            <consortium name="RefSeq"/>
        </authorList>
    </citation>
    <scope>IDENTIFICATION</scope>
    <source>
        <strain evidence="12">Ishihara</strain>
        <tissue evidence="12">Whole body</tissue>
    </source>
</reference>
<evidence type="ECO:0000256" key="5">
    <source>
        <dbReference type="ARBA" id="ARBA00022737"/>
    </source>
</evidence>
<dbReference type="RefSeq" id="XP_022822924.1">
    <property type="nucleotide sequence ID" value="XM_022967156.1"/>
</dbReference>
<keyword evidence="11" id="KW-1185">Reference proteome</keyword>
<name>A0A9J7E878_SPOLT</name>
<dbReference type="PROSITE" id="PS50920">
    <property type="entry name" value="SOLCAR"/>
    <property type="match status" value="3"/>
</dbReference>
<comment type="subcellular location">
    <subcellularLocation>
        <location evidence="1">Membrane</location>
        <topology evidence="1">Multi-pass membrane protein</topology>
    </subcellularLocation>
</comment>
<dbReference type="Pfam" id="PF00153">
    <property type="entry name" value="Mito_carr"/>
    <property type="match status" value="3"/>
</dbReference>